<dbReference type="HOGENOM" id="CLU_018272_3_2_7"/>
<comment type="catalytic activity">
    <reaction evidence="9 10 11">
        <text>2-[(2R,5Z)-2-carboxy-4-methylthiazol-5(2H)-ylidene]ethyl phosphate + 4-amino-2-methyl-5-(diphosphooxymethyl)pyrimidine + 2 H(+) = thiamine phosphate + CO2 + diphosphate</text>
        <dbReference type="Rhea" id="RHEA:47844"/>
        <dbReference type="ChEBI" id="CHEBI:15378"/>
        <dbReference type="ChEBI" id="CHEBI:16526"/>
        <dbReference type="ChEBI" id="CHEBI:33019"/>
        <dbReference type="ChEBI" id="CHEBI:37575"/>
        <dbReference type="ChEBI" id="CHEBI:57841"/>
        <dbReference type="ChEBI" id="CHEBI:62899"/>
        <dbReference type="EC" id="2.5.1.3"/>
    </reaction>
</comment>
<feature type="binding site" evidence="10">
    <location>
        <begin position="143"/>
        <end position="145"/>
    </location>
    <ligand>
        <name>2-[(2R,5Z)-2-carboxy-4-methylthiazol-5(2H)-ylidene]ethyl phosphate</name>
        <dbReference type="ChEBI" id="CHEBI:62899"/>
    </ligand>
</feature>
<dbReference type="InterPro" id="IPR013785">
    <property type="entry name" value="Aldolase_TIM"/>
</dbReference>
<evidence type="ECO:0000313" key="14">
    <source>
        <dbReference type="EMBL" id="ACS80705.1"/>
    </source>
</evidence>
<dbReference type="EC" id="2.5.1.3" evidence="10"/>
<dbReference type="AlphaFoldDB" id="C6BYU8"/>
<dbReference type="GO" id="GO:0009229">
    <property type="term" value="P:thiamine diphosphate biosynthetic process"/>
    <property type="evidence" value="ECO:0007669"/>
    <property type="project" value="UniProtKB-UniRule"/>
</dbReference>
<comment type="catalytic activity">
    <reaction evidence="7 10 11">
        <text>4-methyl-5-(2-phosphooxyethyl)-thiazole + 4-amino-2-methyl-5-(diphosphooxymethyl)pyrimidine + H(+) = thiamine phosphate + diphosphate</text>
        <dbReference type="Rhea" id="RHEA:22328"/>
        <dbReference type="ChEBI" id="CHEBI:15378"/>
        <dbReference type="ChEBI" id="CHEBI:33019"/>
        <dbReference type="ChEBI" id="CHEBI:37575"/>
        <dbReference type="ChEBI" id="CHEBI:57841"/>
        <dbReference type="ChEBI" id="CHEBI:58296"/>
        <dbReference type="EC" id="2.5.1.3"/>
    </reaction>
</comment>
<dbReference type="FunFam" id="3.20.20.70:FF:000096">
    <property type="entry name" value="Thiamine-phosphate synthase"/>
    <property type="match status" value="1"/>
</dbReference>
<dbReference type="NCBIfam" id="TIGR00693">
    <property type="entry name" value="thiE"/>
    <property type="match status" value="1"/>
</dbReference>
<sequence length="216" mass="23931">MSIRKITRQNILDTDIYCLTALKFSKDRSNIEVVREMLDNGIKLIQYREKEIKSGQKYEECMEIRRMTREAGAAFIVNDDIDLAMMVGADGIHIGQEDFPVHAVRKLIGDEMAIGLSTHAPEEALAAVEAGVDYIGVGPIFKTYTKDDVVDPVGFEYLDWVVKNINIPFVAIGGIKEHNIAEVMNRGAKCVALVTEIVGADDIGGMIKDLRSAMPK</sequence>
<dbReference type="EMBL" id="CP001649">
    <property type="protein sequence ID" value="ACS80705.1"/>
    <property type="molecule type" value="Genomic_DNA"/>
</dbReference>
<organism evidence="14 15">
    <name type="scientific">Maridesulfovibrio salexigens (strain ATCC 14822 / DSM 2638 / NCIMB 8403 / VKM B-1763)</name>
    <name type="common">Desulfovibrio salexigens</name>
    <dbReference type="NCBI Taxonomy" id="526222"/>
    <lineage>
        <taxon>Bacteria</taxon>
        <taxon>Pseudomonadati</taxon>
        <taxon>Thermodesulfobacteriota</taxon>
        <taxon>Desulfovibrionia</taxon>
        <taxon>Desulfovibrionales</taxon>
        <taxon>Desulfovibrionaceae</taxon>
        <taxon>Maridesulfovibrio</taxon>
    </lineage>
</organism>
<dbReference type="CDD" id="cd00564">
    <property type="entry name" value="TMP_TenI"/>
    <property type="match status" value="1"/>
</dbReference>
<dbReference type="GO" id="GO:0000287">
    <property type="term" value="F:magnesium ion binding"/>
    <property type="evidence" value="ECO:0007669"/>
    <property type="project" value="UniProtKB-UniRule"/>
</dbReference>
<evidence type="ECO:0000256" key="11">
    <source>
        <dbReference type="RuleBase" id="RU003826"/>
    </source>
</evidence>
<protein>
    <recommendedName>
        <fullName evidence="10">Thiamine-phosphate synthase</fullName>
        <shortName evidence="10">TP synthase</shortName>
        <shortName evidence="10">TPS</shortName>
        <ecNumber evidence="10">2.5.1.3</ecNumber>
    </recommendedName>
    <alternativeName>
        <fullName evidence="10">Thiamine-phosphate pyrophosphorylase</fullName>
        <shortName evidence="10">TMP pyrophosphorylase</shortName>
        <shortName evidence="10">TMP-PPase</shortName>
    </alternativeName>
</protein>
<keyword evidence="4 10" id="KW-0479">Metal-binding</keyword>
<dbReference type="InterPro" id="IPR022998">
    <property type="entry name" value="ThiamineP_synth_TenI"/>
</dbReference>
<feature type="binding site" evidence="10">
    <location>
        <begin position="46"/>
        <end position="50"/>
    </location>
    <ligand>
        <name>4-amino-2-methyl-5-(diphosphooxymethyl)pyrimidine</name>
        <dbReference type="ChEBI" id="CHEBI:57841"/>
    </ligand>
</feature>
<dbReference type="PANTHER" id="PTHR20857:SF15">
    <property type="entry name" value="THIAMINE-PHOSPHATE SYNTHASE"/>
    <property type="match status" value="1"/>
</dbReference>
<dbReference type="UniPathway" id="UPA00060">
    <property type="reaction ID" value="UER00141"/>
</dbReference>
<dbReference type="InterPro" id="IPR034291">
    <property type="entry name" value="TMP_synthase"/>
</dbReference>
<dbReference type="Pfam" id="PF02581">
    <property type="entry name" value="TMP-TENI"/>
    <property type="match status" value="1"/>
</dbReference>
<dbReference type="GO" id="GO:0005737">
    <property type="term" value="C:cytoplasm"/>
    <property type="evidence" value="ECO:0007669"/>
    <property type="project" value="TreeGrafter"/>
</dbReference>
<keyword evidence="3 10" id="KW-0808">Transferase</keyword>
<dbReference type="SUPFAM" id="SSF51391">
    <property type="entry name" value="Thiamin phosphate synthase"/>
    <property type="match status" value="1"/>
</dbReference>
<dbReference type="GO" id="GO:0004789">
    <property type="term" value="F:thiamine-phosphate diphosphorylase activity"/>
    <property type="evidence" value="ECO:0007669"/>
    <property type="project" value="UniProtKB-UniRule"/>
</dbReference>
<feature type="domain" description="Thiamine phosphate synthase/TenI" evidence="13">
    <location>
        <begin position="17"/>
        <end position="197"/>
    </location>
</feature>
<comment type="catalytic activity">
    <reaction evidence="8 10 11">
        <text>2-(2-carboxy-4-methylthiazol-5-yl)ethyl phosphate + 4-amino-2-methyl-5-(diphosphooxymethyl)pyrimidine + 2 H(+) = thiamine phosphate + CO2 + diphosphate</text>
        <dbReference type="Rhea" id="RHEA:47848"/>
        <dbReference type="ChEBI" id="CHEBI:15378"/>
        <dbReference type="ChEBI" id="CHEBI:16526"/>
        <dbReference type="ChEBI" id="CHEBI:33019"/>
        <dbReference type="ChEBI" id="CHEBI:37575"/>
        <dbReference type="ChEBI" id="CHEBI:57841"/>
        <dbReference type="ChEBI" id="CHEBI:62890"/>
        <dbReference type="EC" id="2.5.1.3"/>
    </reaction>
</comment>
<evidence type="ECO:0000256" key="8">
    <source>
        <dbReference type="ARBA" id="ARBA00047851"/>
    </source>
</evidence>
<keyword evidence="6 10" id="KW-0784">Thiamine biosynthesis</keyword>
<evidence type="ECO:0000256" key="5">
    <source>
        <dbReference type="ARBA" id="ARBA00022842"/>
    </source>
</evidence>
<accession>C6BYU8</accession>
<keyword evidence="5 10" id="KW-0460">Magnesium</keyword>
<dbReference type="OrthoDB" id="9810880at2"/>
<feature type="binding site" evidence="10">
    <location>
        <position position="79"/>
    </location>
    <ligand>
        <name>Mg(2+)</name>
        <dbReference type="ChEBI" id="CHEBI:18420"/>
    </ligand>
</feature>
<feature type="binding site" evidence="10">
    <location>
        <position position="78"/>
    </location>
    <ligand>
        <name>4-amino-2-methyl-5-(diphosphooxymethyl)pyrimidine</name>
        <dbReference type="ChEBI" id="CHEBI:57841"/>
    </ligand>
</feature>
<feature type="binding site" evidence="10">
    <location>
        <begin position="194"/>
        <end position="195"/>
    </location>
    <ligand>
        <name>2-[(2R,5Z)-2-carboxy-4-methylthiazol-5(2H)-ylidene]ethyl phosphate</name>
        <dbReference type="ChEBI" id="CHEBI:62899"/>
    </ligand>
</feature>
<dbReference type="Gene3D" id="3.20.20.70">
    <property type="entry name" value="Aldolase class I"/>
    <property type="match status" value="1"/>
</dbReference>
<feature type="binding site" evidence="10">
    <location>
        <position position="174"/>
    </location>
    <ligand>
        <name>2-[(2R,5Z)-2-carboxy-4-methylthiazol-5(2H)-ylidene]ethyl phosphate</name>
        <dbReference type="ChEBI" id="CHEBI:62899"/>
    </ligand>
</feature>
<dbReference type="RefSeq" id="WP_015852521.1">
    <property type="nucleotide sequence ID" value="NC_012881.1"/>
</dbReference>
<dbReference type="GO" id="GO:0009228">
    <property type="term" value="P:thiamine biosynthetic process"/>
    <property type="evidence" value="ECO:0007669"/>
    <property type="project" value="UniProtKB-KW"/>
</dbReference>
<reference evidence="14 15" key="1">
    <citation type="submission" date="2009-06" db="EMBL/GenBank/DDBJ databases">
        <title>Complete sequence of Desulfovibrio salexigens DSM 2638.</title>
        <authorList>
            <consortium name="US DOE Joint Genome Institute"/>
            <person name="Lucas S."/>
            <person name="Copeland A."/>
            <person name="Lapidus A."/>
            <person name="Glavina del Rio T."/>
            <person name="Tice H."/>
            <person name="Bruce D."/>
            <person name="Goodwin L."/>
            <person name="Pitluck S."/>
            <person name="Munk A.C."/>
            <person name="Brettin T."/>
            <person name="Detter J.C."/>
            <person name="Han C."/>
            <person name="Tapia R."/>
            <person name="Larimer F."/>
            <person name="Land M."/>
            <person name="Hauser L."/>
            <person name="Kyrpides N."/>
            <person name="Anderson I."/>
            <person name="Wall J.D."/>
            <person name="Arkin A.P."/>
            <person name="Dehal P."/>
            <person name="Chivian D."/>
            <person name="Giles B."/>
            <person name="Hazen T.C."/>
        </authorList>
    </citation>
    <scope>NUCLEOTIDE SEQUENCE [LARGE SCALE GENOMIC DNA]</scope>
    <source>
        <strain evidence="15">ATCC 14822 / DSM 2638 / NCIMB 8403 / VKM B-1763</strain>
    </source>
</reference>
<dbReference type="InterPro" id="IPR036206">
    <property type="entry name" value="ThiamineP_synth_sf"/>
</dbReference>
<gene>
    <name evidence="10" type="primary">thiE</name>
    <name evidence="14" type="ordered locus">Desal_2651</name>
</gene>
<feature type="binding site" evidence="10">
    <location>
        <position position="98"/>
    </location>
    <ligand>
        <name>Mg(2+)</name>
        <dbReference type="ChEBI" id="CHEBI:18420"/>
    </ligand>
</feature>
<evidence type="ECO:0000313" key="15">
    <source>
        <dbReference type="Proteomes" id="UP000002601"/>
    </source>
</evidence>
<dbReference type="KEGG" id="dsa:Desal_2651"/>
<comment type="cofactor">
    <cofactor evidence="10">
        <name>Mg(2+)</name>
        <dbReference type="ChEBI" id="CHEBI:18420"/>
    </cofactor>
    <text evidence="10">Binds 1 Mg(2+) ion per subunit.</text>
</comment>
<evidence type="ECO:0000256" key="2">
    <source>
        <dbReference type="ARBA" id="ARBA00005165"/>
    </source>
</evidence>
<dbReference type="HAMAP" id="MF_00097">
    <property type="entry name" value="TMP_synthase"/>
    <property type="match status" value="1"/>
</dbReference>
<proteinExistence type="inferred from homology"/>
<evidence type="ECO:0000256" key="10">
    <source>
        <dbReference type="HAMAP-Rule" id="MF_00097"/>
    </source>
</evidence>
<feature type="binding site" evidence="10">
    <location>
        <position position="146"/>
    </location>
    <ligand>
        <name>4-amino-2-methyl-5-(diphosphooxymethyl)pyrimidine</name>
        <dbReference type="ChEBI" id="CHEBI:57841"/>
    </ligand>
</feature>
<name>C6BYU8_MARSD</name>
<dbReference type="STRING" id="526222.Desal_2651"/>
<evidence type="ECO:0000256" key="12">
    <source>
        <dbReference type="RuleBase" id="RU004253"/>
    </source>
</evidence>
<keyword evidence="15" id="KW-1185">Reference proteome</keyword>
<evidence type="ECO:0000256" key="9">
    <source>
        <dbReference type="ARBA" id="ARBA00047883"/>
    </source>
</evidence>
<dbReference type="eggNOG" id="COG0352">
    <property type="taxonomic scope" value="Bacteria"/>
</dbReference>
<dbReference type="PANTHER" id="PTHR20857">
    <property type="entry name" value="THIAMINE-PHOSPHATE PYROPHOSPHORYLASE"/>
    <property type="match status" value="1"/>
</dbReference>
<feature type="binding site" evidence="10">
    <location>
        <position position="117"/>
    </location>
    <ligand>
        <name>4-amino-2-methyl-5-(diphosphooxymethyl)pyrimidine</name>
        <dbReference type="ChEBI" id="CHEBI:57841"/>
    </ligand>
</feature>
<comment type="similarity">
    <text evidence="10 11">Belongs to the thiamine-phosphate synthase family.</text>
</comment>
<dbReference type="Proteomes" id="UP000002601">
    <property type="component" value="Chromosome"/>
</dbReference>
<evidence type="ECO:0000256" key="4">
    <source>
        <dbReference type="ARBA" id="ARBA00022723"/>
    </source>
</evidence>
<evidence type="ECO:0000256" key="7">
    <source>
        <dbReference type="ARBA" id="ARBA00047334"/>
    </source>
</evidence>
<evidence type="ECO:0000256" key="3">
    <source>
        <dbReference type="ARBA" id="ARBA00022679"/>
    </source>
</evidence>
<comment type="pathway">
    <text evidence="2 10 12">Cofactor biosynthesis; thiamine diphosphate biosynthesis; thiamine phosphate from 4-amino-2-methyl-5-diphosphomethylpyrimidine and 4-methyl-5-(2-phosphoethyl)-thiazole: step 1/1.</text>
</comment>
<evidence type="ECO:0000256" key="1">
    <source>
        <dbReference type="ARBA" id="ARBA00003814"/>
    </source>
</evidence>
<comment type="function">
    <text evidence="1 10">Condenses 4-methyl-5-(beta-hydroxyethyl)thiazole monophosphate (THZ-P) and 2-methyl-4-amino-5-hydroxymethyl pyrimidine pyrophosphate (HMP-PP) to form thiamine monophosphate (TMP).</text>
</comment>
<evidence type="ECO:0000256" key="6">
    <source>
        <dbReference type="ARBA" id="ARBA00022977"/>
    </source>
</evidence>
<evidence type="ECO:0000259" key="13">
    <source>
        <dbReference type="Pfam" id="PF02581"/>
    </source>
</evidence>